<organism evidence="1">
    <name type="scientific">hydrothermal vent metagenome</name>
    <dbReference type="NCBI Taxonomy" id="652676"/>
    <lineage>
        <taxon>unclassified sequences</taxon>
        <taxon>metagenomes</taxon>
        <taxon>ecological metagenomes</taxon>
    </lineage>
</organism>
<proteinExistence type="predicted"/>
<name>A0A3B0UFA8_9ZZZZ</name>
<dbReference type="AlphaFoldDB" id="A0A3B0UFA8"/>
<sequence>KDKRDISRLTVRGFNEELSSKITPDEFSTFVKVMNTINSQIESQTGLKIKA</sequence>
<evidence type="ECO:0000313" key="1">
    <source>
        <dbReference type="EMBL" id="VAW29278.1"/>
    </source>
</evidence>
<dbReference type="EMBL" id="UOES01000542">
    <property type="protein sequence ID" value="VAW29278.1"/>
    <property type="molecule type" value="Genomic_DNA"/>
</dbReference>
<protein>
    <submittedName>
        <fullName evidence="1">Uncharacterized protein</fullName>
    </submittedName>
</protein>
<reference evidence="1" key="1">
    <citation type="submission" date="2018-06" db="EMBL/GenBank/DDBJ databases">
        <authorList>
            <person name="Zhirakovskaya E."/>
        </authorList>
    </citation>
    <scope>NUCLEOTIDE SEQUENCE</scope>
</reference>
<accession>A0A3B0UFA8</accession>
<feature type="non-terminal residue" evidence="1">
    <location>
        <position position="1"/>
    </location>
</feature>
<gene>
    <name evidence="1" type="ORF">MNBD_BACTEROID06-39</name>
</gene>